<sequence>MSNNNEQEQSETAQANETTQEKVQGALDALGNSFGRLASILARLGILGLILYSIVASVYEPAPMPSLSPTQIVGVITFVVGLAVFYLPTAKAVSKIFNPDKAIVAKIDGSAPTSVVNAWYASPDKVGEMTVEDGRVRKKTIEGKEVHLVNEFNPESNTCKAPREMELVDWEMWGEKKAIERQRHRNNAFIEFGKQLFIRLPAIGQTLESKYWREMSQNQVEKELTEPESFIDAVEDELPDIDDGDVMDEMRAAMDKSQPSTGSTGGGNDE</sequence>
<name>A0A847UD73_9EURY</name>
<reference evidence="3" key="1">
    <citation type="submission" date="2019-12" db="EMBL/GenBank/DDBJ databases">
        <title>Whole-genome sequence of Halomicrobium mukohataei pws1.</title>
        <authorList>
            <person name="Verma D.K."/>
            <person name="Gopal K."/>
            <person name="Prasad E.S."/>
        </authorList>
    </citation>
    <scope>NUCLEOTIDE SEQUENCE</scope>
    <source>
        <strain evidence="3">Pws1</strain>
    </source>
</reference>
<proteinExistence type="predicted"/>
<dbReference type="EMBL" id="WOYG01000001">
    <property type="protein sequence ID" value="NLV09314.1"/>
    <property type="molecule type" value="Genomic_DNA"/>
</dbReference>
<gene>
    <name evidence="3" type="ORF">GOC74_05135</name>
</gene>
<feature type="region of interest" description="Disordered" evidence="1">
    <location>
        <begin position="1"/>
        <end position="20"/>
    </location>
</feature>
<evidence type="ECO:0000313" key="3">
    <source>
        <dbReference type="EMBL" id="NLV09314.1"/>
    </source>
</evidence>
<comment type="caution">
    <text evidence="3">The sequence shown here is derived from an EMBL/GenBank/DDBJ whole genome shotgun (WGS) entry which is preliminary data.</text>
</comment>
<keyword evidence="2" id="KW-0812">Transmembrane</keyword>
<keyword evidence="2" id="KW-1133">Transmembrane helix</keyword>
<keyword evidence="2" id="KW-0472">Membrane</keyword>
<dbReference type="OrthoDB" id="385133at2157"/>
<feature type="transmembrane region" description="Helical" evidence="2">
    <location>
        <begin position="40"/>
        <end position="59"/>
    </location>
</feature>
<organism evidence="3 4">
    <name type="scientific">Halomicrobium mukohataei</name>
    <dbReference type="NCBI Taxonomy" id="57705"/>
    <lineage>
        <taxon>Archaea</taxon>
        <taxon>Methanobacteriati</taxon>
        <taxon>Methanobacteriota</taxon>
        <taxon>Stenosarchaea group</taxon>
        <taxon>Halobacteria</taxon>
        <taxon>Halobacteriales</taxon>
        <taxon>Haloarculaceae</taxon>
        <taxon>Halomicrobium</taxon>
    </lineage>
</organism>
<evidence type="ECO:0000256" key="2">
    <source>
        <dbReference type="SAM" id="Phobius"/>
    </source>
</evidence>
<feature type="region of interest" description="Disordered" evidence="1">
    <location>
        <begin position="251"/>
        <end position="270"/>
    </location>
</feature>
<protein>
    <submittedName>
        <fullName evidence="3">Uncharacterized protein</fullName>
    </submittedName>
</protein>
<dbReference type="Proteomes" id="UP000608662">
    <property type="component" value="Unassembled WGS sequence"/>
</dbReference>
<feature type="transmembrane region" description="Helical" evidence="2">
    <location>
        <begin position="71"/>
        <end position="88"/>
    </location>
</feature>
<evidence type="ECO:0000313" key="4">
    <source>
        <dbReference type="Proteomes" id="UP000608662"/>
    </source>
</evidence>
<dbReference type="AlphaFoldDB" id="A0A847UD73"/>
<evidence type="ECO:0000256" key="1">
    <source>
        <dbReference type="SAM" id="MobiDB-lite"/>
    </source>
</evidence>
<dbReference type="RefSeq" id="WP_170093198.1">
    <property type="nucleotide sequence ID" value="NZ_WOYG01000001.1"/>
</dbReference>
<accession>A0A847UD73</accession>